<evidence type="ECO:0000313" key="3">
    <source>
        <dbReference type="Proteomes" id="UP000019487"/>
    </source>
</evidence>
<dbReference type="EMBL" id="AYSA01000512">
    <property type="protein sequence ID" value="ESZ91357.1"/>
    <property type="molecule type" value="Genomic_DNA"/>
</dbReference>
<accession>W9C3N4</accession>
<name>W9C3N4_SCLBF</name>
<comment type="caution">
    <text evidence="2">The sequence shown here is derived from an EMBL/GenBank/DDBJ whole genome shotgun (WGS) entry which is preliminary data.</text>
</comment>
<dbReference type="AlphaFoldDB" id="W9C3N4"/>
<evidence type="ECO:0000313" key="2">
    <source>
        <dbReference type="EMBL" id="ESZ91357.1"/>
    </source>
</evidence>
<dbReference type="HOGENOM" id="CLU_1611749_0_0_1"/>
<feature type="region of interest" description="Disordered" evidence="1">
    <location>
        <begin position="143"/>
        <end position="165"/>
    </location>
</feature>
<gene>
    <name evidence="2" type="ORF">SBOR_8265</name>
</gene>
<feature type="compositionally biased region" description="Basic and acidic residues" evidence="1">
    <location>
        <begin position="148"/>
        <end position="165"/>
    </location>
</feature>
<dbReference type="Proteomes" id="UP000019487">
    <property type="component" value="Unassembled WGS sequence"/>
</dbReference>
<reference evidence="2 3" key="1">
    <citation type="journal article" date="2014" name="Genome Announc.">
        <title>Draft genome sequence of Sclerotinia borealis, a psychrophilic plant pathogenic fungus.</title>
        <authorList>
            <person name="Mardanov A.V."/>
            <person name="Beletsky A.V."/>
            <person name="Kadnikov V.V."/>
            <person name="Ignatov A.N."/>
            <person name="Ravin N.V."/>
        </authorList>
    </citation>
    <scope>NUCLEOTIDE SEQUENCE [LARGE SCALE GENOMIC DNA]</scope>
    <source>
        <strain evidence="3">F-4157</strain>
    </source>
</reference>
<feature type="region of interest" description="Disordered" evidence="1">
    <location>
        <begin position="1"/>
        <end position="28"/>
    </location>
</feature>
<sequence length="165" mass="18679">MSSPPPKPKDPNPYDEGYEAGQAAERDAKVQKISFQYSAAFKKGYEAGVLAEQNSKNPDSKEAREARRVSRAKEIEKAERIRESKEAKANEARRIEQAVEKANRDGIEFQKALDKASGASDEEMKTSFEKRMSFAQLERLLEVQGPRAKIDQEGHVEDEGDRYRD</sequence>
<keyword evidence="3" id="KW-1185">Reference proteome</keyword>
<feature type="region of interest" description="Disordered" evidence="1">
    <location>
        <begin position="50"/>
        <end position="94"/>
    </location>
</feature>
<feature type="compositionally biased region" description="Basic and acidic residues" evidence="1">
    <location>
        <begin position="58"/>
        <end position="94"/>
    </location>
</feature>
<proteinExistence type="predicted"/>
<organism evidence="2 3">
    <name type="scientific">Sclerotinia borealis (strain F-4128)</name>
    <dbReference type="NCBI Taxonomy" id="1432307"/>
    <lineage>
        <taxon>Eukaryota</taxon>
        <taxon>Fungi</taxon>
        <taxon>Dikarya</taxon>
        <taxon>Ascomycota</taxon>
        <taxon>Pezizomycotina</taxon>
        <taxon>Leotiomycetes</taxon>
        <taxon>Helotiales</taxon>
        <taxon>Sclerotiniaceae</taxon>
        <taxon>Sclerotinia</taxon>
    </lineage>
</organism>
<protein>
    <submittedName>
        <fullName evidence="2">Uncharacterized protein</fullName>
    </submittedName>
</protein>
<evidence type="ECO:0000256" key="1">
    <source>
        <dbReference type="SAM" id="MobiDB-lite"/>
    </source>
</evidence>
<dbReference type="OrthoDB" id="3554727at2759"/>